<comment type="caution">
    <text evidence="1">The sequence shown here is derived from an EMBL/GenBank/DDBJ whole genome shotgun (WGS) entry which is preliminary data.</text>
</comment>
<gene>
    <name evidence="1" type="ORF">BU25DRAFT_414064</name>
</gene>
<dbReference type="EMBL" id="MU006734">
    <property type="protein sequence ID" value="KAF2623905.1"/>
    <property type="molecule type" value="Genomic_DNA"/>
</dbReference>
<dbReference type="Proteomes" id="UP000799754">
    <property type="component" value="Unassembled WGS sequence"/>
</dbReference>
<keyword evidence="2" id="KW-1185">Reference proteome</keyword>
<accession>A0ACB6RR82</accession>
<evidence type="ECO:0000313" key="1">
    <source>
        <dbReference type="EMBL" id="KAF2623905.1"/>
    </source>
</evidence>
<name>A0ACB6RR82_9PLEO</name>
<proteinExistence type="predicted"/>
<protein>
    <submittedName>
        <fullName evidence="1">Uncharacterized protein</fullName>
    </submittedName>
</protein>
<sequence>MSLAFRPHIALTPLILLQGYGVPVEGIANIIEHRASQVLLQWCSASKRGVLTCTNTHTTGTKYQFGKCNDFKCP</sequence>
<organism evidence="1 2">
    <name type="scientific">Macroventuria anomochaeta</name>
    <dbReference type="NCBI Taxonomy" id="301207"/>
    <lineage>
        <taxon>Eukaryota</taxon>
        <taxon>Fungi</taxon>
        <taxon>Dikarya</taxon>
        <taxon>Ascomycota</taxon>
        <taxon>Pezizomycotina</taxon>
        <taxon>Dothideomycetes</taxon>
        <taxon>Pleosporomycetidae</taxon>
        <taxon>Pleosporales</taxon>
        <taxon>Pleosporineae</taxon>
        <taxon>Didymellaceae</taxon>
        <taxon>Macroventuria</taxon>
    </lineage>
</organism>
<reference evidence="1" key="1">
    <citation type="journal article" date="2020" name="Stud. Mycol.">
        <title>101 Dothideomycetes genomes: a test case for predicting lifestyles and emergence of pathogens.</title>
        <authorList>
            <person name="Haridas S."/>
            <person name="Albert R."/>
            <person name="Binder M."/>
            <person name="Bloem J."/>
            <person name="Labutti K."/>
            <person name="Salamov A."/>
            <person name="Andreopoulos B."/>
            <person name="Baker S."/>
            <person name="Barry K."/>
            <person name="Bills G."/>
            <person name="Bluhm B."/>
            <person name="Cannon C."/>
            <person name="Castanera R."/>
            <person name="Culley D."/>
            <person name="Daum C."/>
            <person name="Ezra D."/>
            <person name="Gonzalez J."/>
            <person name="Henrissat B."/>
            <person name="Kuo A."/>
            <person name="Liang C."/>
            <person name="Lipzen A."/>
            <person name="Lutzoni F."/>
            <person name="Magnuson J."/>
            <person name="Mondo S."/>
            <person name="Nolan M."/>
            <person name="Ohm R."/>
            <person name="Pangilinan J."/>
            <person name="Park H.-J."/>
            <person name="Ramirez L."/>
            <person name="Alfaro M."/>
            <person name="Sun H."/>
            <person name="Tritt A."/>
            <person name="Yoshinaga Y."/>
            <person name="Zwiers L.-H."/>
            <person name="Turgeon B."/>
            <person name="Goodwin S."/>
            <person name="Spatafora J."/>
            <person name="Crous P."/>
            <person name="Grigoriev I."/>
        </authorList>
    </citation>
    <scope>NUCLEOTIDE SEQUENCE</scope>
    <source>
        <strain evidence="1">CBS 525.71</strain>
    </source>
</reference>
<evidence type="ECO:0000313" key="2">
    <source>
        <dbReference type="Proteomes" id="UP000799754"/>
    </source>
</evidence>